<dbReference type="Proteomes" id="UP000247810">
    <property type="component" value="Unassembled WGS sequence"/>
</dbReference>
<dbReference type="EMBL" id="KZ825934">
    <property type="protein sequence ID" value="PYH91769.1"/>
    <property type="molecule type" value="Genomic_DNA"/>
</dbReference>
<evidence type="ECO:0000313" key="1">
    <source>
        <dbReference type="EMBL" id="PYH91769.1"/>
    </source>
</evidence>
<name>A0A319D3P1_9EURO</name>
<gene>
    <name evidence="1" type="ORF">BO71DRAFT_39146</name>
</gene>
<reference evidence="1 2" key="1">
    <citation type="submission" date="2018-02" db="EMBL/GenBank/DDBJ databases">
        <title>The genomes of Aspergillus section Nigri reveals drivers in fungal speciation.</title>
        <authorList>
            <consortium name="DOE Joint Genome Institute"/>
            <person name="Vesth T.C."/>
            <person name="Nybo J."/>
            <person name="Theobald S."/>
            <person name="Brandl J."/>
            <person name="Frisvad J.C."/>
            <person name="Nielsen K.F."/>
            <person name="Lyhne E.K."/>
            <person name="Kogle M.E."/>
            <person name="Kuo A."/>
            <person name="Riley R."/>
            <person name="Clum A."/>
            <person name="Nolan M."/>
            <person name="Lipzen A."/>
            <person name="Salamov A."/>
            <person name="Henrissat B."/>
            <person name="Wiebenga A."/>
            <person name="De vries R.P."/>
            <person name="Grigoriev I.V."/>
            <person name="Mortensen U.H."/>
            <person name="Andersen M.R."/>
            <person name="Baker S.E."/>
        </authorList>
    </citation>
    <scope>NUCLEOTIDE SEQUENCE [LARGE SCALE GENOMIC DNA]</scope>
    <source>
        <strain evidence="1 2">CBS 707.79</strain>
    </source>
</reference>
<evidence type="ECO:0000313" key="2">
    <source>
        <dbReference type="Proteomes" id="UP000247810"/>
    </source>
</evidence>
<accession>A0A319D3P1</accession>
<sequence>MVHGSRAHVWLLPAPAGALSRRLQAFGGRGRPSIFIITTLGKPAIAGWHDHPASSFPRARGAMATIAHPARDPPAQRCDSFVSNHDWYPMSCRLISPSDPSADVETGNASVQTAWVNIAPWAMHSLTQAGRRAH</sequence>
<dbReference type="AlphaFoldDB" id="A0A319D3P1"/>
<protein>
    <submittedName>
        <fullName evidence="1">Uncharacterized protein</fullName>
    </submittedName>
</protein>
<organism evidence="1 2">
    <name type="scientific">Aspergillus ellipticus CBS 707.79</name>
    <dbReference type="NCBI Taxonomy" id="1448320"/>
    <lineage>
        <taxon>Eukaryota</taxon>
        <taxon>Fungi</taxon>
        <taxon>Dikarya</taxon>
        <taxon>Ascomycota</taxon>
        <taxon>Pezizomycotina</taxon>
        <taxon>Eurotiomycetes</taxon>
        <taxon>Eurotiomycetidae</taxon>
        <taxon>Eurotiales</taxon>
        <taxon>Aspergillaceae</taxon>
        <taxon>Aspergillus</taxon>
        <taxon>Aspergillus subgen. Circumdati</taxon>
    </lineage>
</organism>
<keyword evidence="2" id="KW-1185">Reference proteome</keyword>
<dbReference type="VEuPathDB" id="FungiDB:BO71DRAFT_39146"/>
<proteinExistence type="predicted"/>